<dbReference type="InterPro" id="IPR016066">
    <property type="entry name" value="A-D-PHexomutase_CS"/>
</dbReference>
<proteinExistence type="inferred from homology"/>
<dbReference type="HAMAP" id="MF_01554_B">
    <property type="entry name" value="GlmM_B"/>
    <property type="match status" value="1"/>
</dbReference>
<dbReference type="GO" id="GO:0008966">
    <property type="term" value="F:phosphoglucosamine mutase activity"/>
    <property type="evidence" value="ECO:0007669"/>
    <property type="project" value="UniProtKB-UniRule"/>
</dbReference>
<evidence type="ECO:0000256" key="10">
    <source>
        <dbReference type="RuleBase" id="RU004326"/>
    </source>
</evidence>
<evidence type="ECO:0000259" key="13">
    <source>
        <dbReference type="Pfam" id="PF02878"/>
    </source>
</evidence>
<dbReference type="AlphaFoldDB" id="A0AA45WZP6"/>
<dbReference type="GO" id="GO:0005829">
    <property type="term" value="C:cytosol"/>
    <property type="evidence" value="ECO:0007669"/>
    <property type="project" value="TreeGrafter"/>
</dbReference>
<dbReference type="InterPro" id="IPR005845">
    <property type="entry name" value="A-D-PHexomutase_a/b/a-II"/>
</dbReference>
<feature type="domain" description="Alpha-D-phosphohexomutase C-terminal" evidence="12">
    <location>
        <begin position="371"/>
        <end position="438"/>
    </location>
</feature>
<dbReference type="Pfam" id="PF02880">
    <property type="entry name" value="PGM_PMM_III"/>
    <property type="match status" value="1"/>
</dbReference>
<dbReference type="EC" id="5.4.2.10" evidence="7 9"/>
<evidence type="ECO:0000256" key="5">
    <source>
        <dbReference type="ARBA" id="ARBA00023235"/>
    </source>
</evidence>
<dbReference type="InterPro" id="IPR016055">
    <property type="entry name" value="A-D-PHexomutase_a/b/a-I/II/III"/>
</dbReference>
<feature type="binding site" evidence="9">
    <location>
        <position position="238"/>
    </location>
    <ligand>
        <name>Mg(2+)</name>
        <dbReference type="ChEBI" id="CHEBI:18420"/>
    </ligand>
</feature>
<comment type="caution">
    <text evidence="16">The sequence shown here is derived from an EMBL/GenBank/DDBJ whole genome shotgun (WGS) entry which is preliminary data.</text>
</comment>
<keyword evidence="5 9" id="KW-0413">Isomerase</keyword>
<sequence>MGRLFGTDGVRGIANQDLTATLAFQLAQASAVVLRQDHPSQVVLIGKDTRQSCDMLEAALSAGFLSMGLSVIRLGVIPTPGVAWLTRSTDAVCGVMISASHNPAEYNGIKFFSHDGYKLPDETEDAIEALIQEGQWKFTEPQTVGVWREDRQLPARYEAHLKQTIEGDLEGLTMVLDTANGAASYLAPAIFQSLGATVHVIHHEPDGQNINRNCGSTHTHDLQQKVVETGSQLGFAFDGDADRLIAVDETGCQVDGDRIMAMLALKMKEAGKLPENTLVSTVMSNLGLELAMKDAGCRLMRTKVGDRYVLEEMKKNQYTLGGEQSGHIIMAEHTTTGDGILTALHLAALVREKQETLSQMARVMTSYPQVLVNARVHQHLKEAYLKDPEIVREIKYLEDRMAGQGRVLIRPSGTEALVRVMLEGADQQQLNTMAASLAGLIEQRLGS</sequence>
<dbReference type="PANTHER" id="PTHR42946:SF1">
    <property type="entry name" value="PHOSPHOGLUCOMUTASE (ALPHA-D-GLUCOSE-1,6-BISPHOSPHATE-DEPENDENT)"/>
    <property type="match status" value="1"/>
</dbReference>
<evidence type="ECO:0000259" key="12">
    <source>
        <dbReference type="Pfam" id="PF00408"/>
    </source>
</evidence>
<evidence type="ECO:0000256" key="1">
    <source>
        <dbReference type="ARBA" id="ARBA00010231"/>
    </source>
</evidence>
<dbReference type="NCBIfam" id="TIGR01455">
    <property type="entry name" value="glmM"/>
    <property type="match status" value="1"/>
</dbReference>
<evidence type="ECO:0000256" key="2">
    <source>
        <dbReference type="ARBA" id="ARBA00022553"/>
    </source>
</evidence>
<dbReference type="FunFam" id="3.30.310.50:FF:000001">
    <property type="entry name" value="Phosphoglucosamine mutase"/>
    <property type="match status" value="1"/>
</dbReference>
<dbReference type="GO" id="GO:0005975">
    <property type="term" value="P:carbohydrate metabolic process"/>
    <property type="evidence" value="ECO:0007669"/>
    <property type="project" value="InterPro"/>
</dbReference>
<dbReference type="InterPro" id="IPR050060">
    <property type="entry name" value="Phosphoglucosamine_mutase"/>
</dbReference>
<evidence type="ECO:0000259" key="15">
    <source>
        <dbReference type="Pfam" id="PF02880"/>
    </source>
</evidence>
<dbReference type="GO" id="GO:0000287">
    <property type="term" value="F:magnesium ion binding"/>
    <property type="evidence" value="ECO:0007669"/>
    <property type="project" value="UniProtKB-UniRule"/>
</dbReference>
<keyword evidence="3 9" id="KW-0479">Metal-binding</keyword>
<organism evidence="16 17">
    <name type="scientific">Anoxynatronum buryatiense</name>
    <dbReference type="NCBI Taxonomy" id="489973"/>
    <lineage>
        <taxon>Bacteria</taxon>
        <taxon>Bacillati</taxon>
        <taxon>Bacillota</taxon>
        <taxon>Clostridia</taxon>
        <taxon>Eubacteriales</taxon>
        <taxon>Clostridiaceae</taxon>
        <taxon>Anoxynatronum</taxon>
    </lineage>
</organism>
<dbReference type="GO" id="GO:0004615">
    <property type="term" value="F:phosphomannomutase activity"/>
    <property type="evidence" value="ECO:0007669"/>
    <property type="project" value="TreeGrafter"/>
</dbReference>
<dbReference type="Pfam" id="PF00408">
    <property type="entry name" value="PGM_PMM_IV"/>
    <property type="match status" value="1"/>
</dbReference>
<dbReference type="PRINTS" id="PR00509">
    <property type="entry name" value="PGMPMM"/>
</dbReference>
<accession>A0AA45WZP6</accession>
<dbReference type="InterPro" id="IPR006352">
    <property type="entry name" value="GlmM_bact"/>
</dbReference>
<dbReference type="Gene3D" id="3.40.120.10">
    <property type="entry name" value="Alpha-D-Glucose-1,6-Bisphosphate, subunit A, domain 3"/>
    <property type="match status" value="3"/>
</dbReference>
<protein>
    <recommendedName>
        <fullName evidence="8 9">Phosphoglucosamine mutase</fullName>
        <ecNumber evidence="7 9">5.4.2.10</ecNumber>
    </recommendedName>
</protein>
<dbReference type="PROSITE" id="PS00710">
    <property type="entry name" value="PGM_PMM"/>
    <property type="match status" value="1"/>
</dbReference>
<feature type="domain" description="Alpha-D-phosphohexomutase alpha/beta/alpha" evidence="15">
    <location>
        <begin position="255"/>
        <end position="366"/>
    </location>
</feature>
<comment type="function">
    <text evidence="9 11">Catalyzes the conversion of glucosamine-6-phosphate to glucosamine-1-phosphate.</text>
</comment>
<dbReference type="InterPro" id="IPR005846">
    <property type="entry name" value="A-D-PHexomutase_a/b/a-III"/>
</dbReference>
<evidence type="ECO:0000256" key="7">
    <source>
        <dbReference type="ARBA" id="ARBA00066330"/>
    </source>
</evidence>
<dbReference type="SUPFAM" id="SSF55957">
    <property type="entry name" value="Phosphoglucomutase, C-terminal domain"/>
    <property type="match status" value="1"/>
</dbReference>
<dbReference type="FunFam" id="3.40.120.10:FF:000001">
    <property type="entry name" value="Phosphoglucosamine mutase"/>
    <property type="match status" value="1"/>
</dbReference>
<evidence type="ECO:0000256" key="8">
    <source>
        <dbReference type="ARBA" id="ARBA00068193"/>
    </source>
</evidence>
<feature type="active site" description="Phosphoserine intermediate" evidence="9">
    <location>
        <position position="100"/>
    </location>
</feature>
<feature type="domain" description="Alpha-D-phosphohexomutase alpha/beta/alpha" evidence="14">
    <location>
        <begin position="157"/>
        <end position="251"/>
    </location>
</feature>
<comment type="similarity">
    <text evidence="1 9 10">Belongs to the phosphohexose mutase family.</text>
</comment>
<feature type="binding site" evidence="9">
    <location>
        <position position="240"/>
    </location>
    <ligand>
        <name>Mg(2+)</name>
        <dbReference type="ChEBI" id="CHEBI:18420"/>
    </ligand>
</feature>
<comment type="catalytic activity">
    <reaction evidence="6 9 11">
        <text>alpha-D-glucosamine 1-phosphate = D-glucosamine 6-phosphate</text>
        <dbReference type="Rhea" id="RHEA:23424"/>
        <dbReference type="ChEBI" id="CHEBI:58516"/>
        <dbReference type="ChEBI" id="CHEBI:58725"/>
        <dbReference type="EC" id="5.4.2.10"/>
    </reaction>
</comment>
<evidence type="ECO:0000256" key="4">
    <source>
        <dbReference type="ARBA" id="ARBA00022842"/>
    </source>
</evidence>
<dbReference type="EMBL" id="FXUF01000018">
    <property type="protein sequence ID" value="SMP69119.1"/>
    <property type="molecule type" value="Genomic_DNA"/>
</dbReference>
<evidence type="ECO:0000313" key="16">
    <source>
        <dbReference type="EMBL" id="SMP69119.1"/>
    </source>
</evidence>
<gene>
    <name evidence="9" type="primary">glmM</name>
    <name evidence="16" type="ORF">SAMN06296020_1183</name>
</gene>
<dbReference type="RefSeq" id="WP_283410568.1">
    <property type="nucleotide sequence ID" value="NZ_FXUF01000018.1"/>
</dbReference>
<evidence type="ECO:0000256" key="11">
    <source>
        <dbReference type="RuleBase" id="RU004327"/>
    </source>
</evidence>
<evidence type="ECO:0000313" key="17">
    <source>
        <dbReference type="Proteomes" id="UP001158066"/>
    </source>
</evidence>
<dbReference type="Pfam" id="PF02879">
    <property type="entry name" value="PGM_PMM_II"/>
    <property type="match status" value="1"/>
</dbReference>
<dbReference type="SUPFAM" id="SSF53738">
    <property type="entry name" value="Phosphoglucomutase, first 3 domains"/>
    <property type="match status" value="3"/>
</dbReference>
<keyword evidence="2 9" id="KW-0597">Phosphoprotein</keyword>
<feature type="binding site" description="via phosphate group" evidence="9">
    <location>
        <position position="100"/>
    </location>
    <ligand>
        <name>Mg(2+)</name>
        <dbReference type="ChEBI" id="CHEBI:18420"/>
    </ligand>
</feature>
<dbReference type="GO" id="GO:0006048">
    <property type="term" value="P:UDP-N-acetylglucosamine biosynthetic process"/>
    <property type="evidence" value="ECO:0007669"/>
    <property type="project" value="TreeGrafter"/>
</dbReference>
<name>A0AA45WZP6_9CLOT</name>
<dbReference type="PANTHER" id="PTHR42946">
    <property type="entry name" value="PHOSPHOHEXOSE MUTASE"/>
    <property type="match status" value="1"/>
</dbReference>
<evidence type="ECO:0000256" key="6">
    <source>
        <dbReference type="ARBA" id="ARBA00050364"/>
    </source>
</evidence>
<dbReference type="InterPro" id="IPR005841">
    <property type="entry name" value="Alpha-D-phosphohexomutase_SF"/>
</dbReference>
<evidence type="ECO:0000256" key="9">
    <source>
        <dbReference type="HAMAP-Rule" id="MF_01554"/>
    </source>
</evidence>
<dbReference type="CDD" id="cd05802">
    <property type="entry name" value="GlmM"/>
    <property type="match status" value="1"/>
</dbReference>
<comment type="PTM">
    <text evidence="9">Activated by phosphorylation.</text>
</comment>
<dbReference type="FunFam" id="3.40.120.10:FF:000002">
    <property type="entry name" value="Phosphoglucosamine mutase"/>
    <property type="match status" value="1"/>
</dbReference>
<dbReference type="Gene3D" id="3.30.310.50">
    <property type="entry name" value="Alpha-D-phosphohexomutase, C-terminal domain"/>
    <property type="match status" value="1"/>
</dbReference>
<feature type="domain" description="Alpha-D-phosphohexomutase alpha/beta/alpha" evidence="13">
    <location>
        <begin position="3"/>
        <end position="135"/>
    </location>
</feature>
<feature type="binding site" evidence="9">
    <location>
        <position position="242"/>
    </location>
    <ligand>
        <name>Mg(2+)</name>
        <dbReference type="ChEBI" id="CHEBI:18420"/>
    </ligand>
</feature>
<dbReference type="InterPro" id="IPR005844">
    <property type="entry name" value="A-D-PHexomutase_a/b/a-I"/>
</dbReference>
<dbReference type="InterPro" id="IPR036900">
    <property type="entry name" value="A-D-PHexomutase_C_sf"/>
</dbReference>
<dbReference type="Pfam" id="PF02878">
    <property type="entry name" value="PGM_PMM_I"/>
    <property type="match status" value="1"/>
</dbReference>
<feature type="modified residue" description="Phosphoserine" evidence="9">
    <location>
        <position position="100"/>
    </location>
</feature>
<evidence type="ECO:0000259" key="14">
    <source>
        <dbReference type="Pfam" id="PF02879"/>
    </source>
</evidence>
<reference evidence="16" key="1">
    <citation type="submission" date="2017-05" db="EMBL/GenBank/DDBJ databases">
        <authorList>
            <person name="Varghese N."/>
            <person name="Submissions S."/>
        </authorList>
    </citation>
    <scope>NUCLEOTIDE SEQUENCE</scope>
    <source>
        <strain evidence="16">Su22</strain>
    </source>
</reference>
<comment type="cofactor">
    <cofactor evidence="9">
        <name>Mg(2+)</name>
        <dbReference type="ChEBI" id="CHEBI:18420"/>
    </cofactor>
    <text evidence="9">Binds 1 Mg(2+) ion per subunit.</text>
</comment>
<dbReference type="InterPro" id="IPR005843">
    <property type="entry name" value="A-D-PHexomutase_C"/>
</dbReference>
<keyword evidence="4 9" id="KW-0460">Magnesium</keyword>
<keyword evidence="17" id="KW-1185">Reference proteome</keyword>
<evidence type="ECO:0000256" key="3">
    <source>
        <dbReference type="ARBA" id="ARBA00022723"/>
    </source>
</evidence>
<dbReference type="GO" id="GO:0009252">
    <property type="term" value="P:peptidoglycan biosynthetic process"/>
    <property type="evidence" value="ECO:0007669"/>
    <property type="project" value="TreeGrafter"/>
</dbReference>
<dbReference type="Proteomes" id="UP001158066">
    <property type="component" value="Unassembled WGS sequence"/>
</dbReference>